<accession>A0AAQ4F1K2</accession>
<dbReference type="GO" id="GO:0006228">
    <property type="term" value="P:UTP biosynthetic process"/>
    <property type="evidence" value="ECO:0007669"/>
    <property type="project" value="TreeGrafter"/>
</dbReference>
<feature type="domain" description="MGS-like" evidence="5">
    <location>
        <begin position="1"/>
        <end position="96"/>
    </location>
</feature>
<evidence type="ECO:0000259" key="5">
    <source>
        <dbReference type="PROSITE" id="PS51855"/>
    </source>
</evidence>
<dbReference type="GO" id="GO:0005829">
    <property type="term" value="C:cytosol"/>
    <property type="evidence" value="ECO:0007669"/>
    <property type="project" value="TreeGrafter"/>
</dbReference>
<dbReference type="GO" id="GO:0006207">
    <property type="term" value="P:'de novo' pyrimidine nucleobase biosynthetic process"/>
    <property type="evidence" value="ECO:0007669"/>
    <property type="project" value="TreeGrafter"/>
</dbReference>
<protein>
    <recommendedName>
        <fullName evidence="5">MGS-like domain-containing protein</fullName>
    </recommendedName>
</protein>
<dbReference type="GO" id="GO:0004151">
    <property type="term" value="F:dihydroorotase activity"/>
    <property type="evidence" value="ECO:0007669"/>
    <property type="project" value="TreeGrafter"/>
</dbReference>
<dbReference type="GO" id="GO:0004088">
    <property type="term" value="F:carbamoyl-phosphate synthase (glutamine-hydrolyzing) activity"/>
    <property type="evidence" value="ECO:0007669"/>
    <property type="project" value="TreeGrafter"/>
</dbReference>
<evidence type="ECO:0000256" key="3">
    <source>
        <dbReference type="ARBA" id="ARBA00022840"/>
    </source>
</evidence>
<feature type="region of interest" description="Disordered" evidence="4">
    <location>
        <begin position="1"/>
        <end position="28"/>
    </location>
</feature>
<dbReference type="EMBL" id="JARKHS020008341">
    <property type="protein sequence ID" value="KAK8780859.1"/>
    <property type="molecule type" value="Genomic_DNA"/>
</dbReference>
<comment type="caution">
    <text evidence="6">The sequence shown here is derived from an EMBL/GenBank/DDBJ whole genome shotgun (WGS) entry which is preliminary data.</text>
</comment>
<reference evidence="6 7" key="1">
    <citation type="journal article" date="2023" name="Arcadia Sci">
        <title>De novo assembly of a long-read Amblyomma americanum tick genome.</title>
        <authorList>
            <person name="Chou S."/>
            <person name="Poskanzer K.E."/>
            <person name="Rollins M."/>
            <person name="Thuy-Boun P.S."/>
        </authorList>
    </citation>
    <scope>NUCLEOTIDE SEQUENCE [LARGE SCALE GENOMIC DNA]</scope>
    <source>
        <strain evidence="6">F_SG_1</strain>
        <tissue evidence="6">Salivary glands</tissue>
    </source>
</reference>
<proteinExistence type="predicted"/>
<evidence type="ECO:0000256" key="2">
    <source>
        <dbReference type="ARBA" id="ARBA00022741"/>
    </source>
</evidence>
<keyword evidence="7" id="KW-1185">Reference proteome</keyword>
<name>A0AAQ4F1K2_AMBAM</name>
<keyword evidence="3" id="KW-0067">ATP-binding</keyword>
<dbReference type="Proteomes" id="UP001321473">
    <property type="component" value="Unassembled WGS sequence"/>
</dbReference>
<organism evidence="6 7">
    <name type="scientific">Amblyomma americanum</name>
    <name type="common">Lone star tick</name>
    <dbReference type="NCBI Taxonomy" id="6943"/>
    <lineage>
        <taxon>Eukaryota</taxon>
        <taxon>Metazoa</taxon>
        <taxon>Ecdysozoa</taxon>
        <taxon>Arthropoda</taxon>
        <taxon>Chelicerata</taxon>
        <taxon>Arachnida</taxon>
        <taxon>Acari</taxon>
        <taxon>Parasitiformes</taxon>
        <taxon>Ixodida</taxon>
        <taxon>Ixodoidea</taxon>
        <taxon>Ixodidae</taxon>
        <taxon>Amblyomminae</taxon>
        <taxon>Amblyomma</taxon>
    </lineage>
</organism>
<evidence type="ECO:0000256" key="1">
    <source>
        <dbReference type="ARBA" id="ARBA00022598"/>
    </source>
</evidence>
<dbReference type="InterPro" id="IPR036914">
    <property type="entry name" value="MGS-like_dom_sf"/>
</dbReference>
<dbReference type="GO" id="GO:0005524">
    <property type="term" value="F:ATP binding"/>
    <property type="evidence" value="ECO:0007669"/>
    <property type="project" value="UniProtKB-KW"/>
</dbReference>
<feature type="compositionally biased region" description="Polar residues" evidence="4">
    <location>
        <begin position="16"/>
        <end position="28"/>
    </location>
</feature>
<dbReference type="GO" id="GO:0019240">
    <property type="term" value="P:citrulline biosynthetic process"/>
    <property type="evidence" value="ECO:0007669"/>
    <property type="project" value="TreeGrafter"/>
</dbReference>
<sequence>MTWPFHDHDVDDDAVNGNSECGSQGNSQQGLSIADFLEQKEFDLVVNLPMCSSGARRISTVFTQGYRTRRMAVDYAVPLVTDVKCAKLLVEAGDMY</sequence>
<dbReference type="InterPro" id="IPR011607">
    <property type="entry name" value="MGS-like_dom"/>
</dbReference>
<dbReference type="PROSITE" id="PS51855">
    <property type="entry name" value="MGS"/>
    <property type="match status" value="1"/>
</dbReference>
<dbReference type="PANTHER" id="PTHR11405">
    <property type="entry name" value="CARBAMOYLTRANSFERASE FAMILY MEMBER"/>
    <property type="match status" value="1"/>
</dbReference>
<dbReference type="SUPFAM" id="SSF52335">
    <property type="entry name" value="Methylglyoxal synthase-like"/>
    <property type="match status" value="1"/>
</dbReference>
<evidence type="ECO:0000313" key="7">
    <source>
        <dbReference type="Proteomes" id="UP001321473"/>
    </source>
</evidence>
<dbReference type="Gene3D" id="3.40.50.1380">
    <property type="entry name" value="Methylglyoxal synthase-like domain"/>
    <property type="match status" value="1"/>
</dbReference>
<dbReference type="GO" id="GO:0006541">
    <property type="term" value="P:glutamine metabolic process"/>
    <property type="evidence" value="ECO:0007669"/>
    <property type="project" value="TreeGrafter"/>
</dbReference>
<evidence type="ECO:0000313" key="6">
    <source>
        <dbReference type="EMBL" id="KAK8780859.1"/>
    </source>
</evidence>
<keyword evidence="1" id="KW-0436">Ligase</keyword>
<dbReference type="AlphaFoldDB" id="A0AAQ4F1K2"/>
<dbReference type="Pfam" id="PF02142">
    <property type="entry name" value="MGS"/>
    <property type="match status" value="1"/>
</dbReference>
<dbReference type="GO" id="GO:0004070">
    <property type="term" value="F:aspartate carbamoyltransferase activity"/>
    <property type="evidence" value="ECO:0007669"/>
    <property type="project" value="TreeGrafter"/>
</dbReference>
<gene>
    <name evidence="6" type="ORF">V5799_017790</name>
</gene>
<evidence type="ECO:0000256" key="4">
    <source>
        <dbReference type="SAM" id="MobiDB-lite"/>
    </source>
</evidence>
<keyword evidence="2" id="KW-0547">Nucleotide-binding</keyword>
<dbReference type="PANTHER" id="PTHR11405:SF5">
    <property type="entry name" value="CAD PROTEIN"/>
    <property type="match status" value="1"/>
</dbReference>